<dbReference type="PANTHER" id="PTHR42951:SF4">
    <property type="entry name" value="ACYL-COENZYME A THIOESTERASE MBLAC2"/>
    <property type="match status" value="1"/>
</dbReference>
<keyword evidence="3" id="KW-1185">Reference proteome</keyword>
<dbReference type="Pfam" id="PF00753">
    <property type="entry name" value="Lactamase_B"/>
    <property type="match status" value="1"/>
</dbReference>
<dbReference type="Proteomes" id="UP000194266">
    <property type="component" value="Unassembled WGS sequence"/>
</dbReference>
<comment type="caution">
    <text evidence="2">The sequence shown here is derived from an EMBL/GenBank/DDBJ whole genome shotgun (WGS) entry which is preliminary data.</text>
</comment>
<feature type="domain" description="Metallo-beta-lactamase" evidence="1">
    <location>
        <begin position="38"/>
        <end position="218"/>
    </location>
</feature>
<dbReference type="InterPro" id="IPR050855">
    <property type="entry name" value="NDM-1-like"/>
</dbReference>
<evidence type="ECO:0000313" key="2">
    <source>
        <dbReference type="EMBL" id="OSZ57095.1"/>
    </source>
</evidence>
<protein>
    <submittedName>
        <fullName evidence="2">MBL fold metallo-hydrolase</fullName>
    </submittedName>
</protein>
<dbReference type="CDD" id="cd16282">
    <property type="entry name" value="metallo-hydrolase-like_MBL-fold"/>
    <property type="match status" value="1"/>
</dbReference>
<evidence type="ECO:0000259" key="1">
    <source>
        <dbReference type="SMART" id="SM00849"/>
    </source>
</evidence>
<dbReference type="SUPFAM" id="SSF56281">
    <property type="entry name" value="Metallo-hydrolase/oxidoreductase"/>
    <property type="match status" value="1"/>
</dbReference>
<accession>A0ABX3YCD4</accession>
<dbReference type="RefSeq" id="WP_086172246.1">
    <property type="nucleotide sequence ID" value="NZ_MRYD01000222.1"/>
</dbReference>
<organism evidence="2 3">
    <name type="scientific">Streptomyces pharetrae CZA14</name>
    <dbReference type="NCBI Taxonomy" id="1144883"/>
    <lineage>
        <taxon>Bacteria</taxon>
        <taxon>Bacillati</taxon>
        <taxon>Actinomycetota</taxon>
        <taxon>Actinomycetes</taxon>
        <taxon>Kitasatosporales</taxon>
        <taxon>Streptomycetaceae</taxon>
        <taxon>Streptomyces</taxon>
    </lineage>
</organism>
<proteinExistence type="predicted"/>
<gene>
    <name evidence="2" type="ORF">OQI_29140</name>
</gene>
<dbReference type="InterPro" id="IPR001279">
    <property type="entry name" value="Metallo-B-lactamas"/>
</dbReference>
<dbReference type="PANTHER" id="PTHR42951">
    <property type="entry name" value="METALLO-BETA-LACTAMASE DOMAIN-CONTAINING"/>
    <property type="match status" value="1"/>
</dbReference>
<reference evidence="2 3" key="1">
    <citation type="submission" date="2016-12" db="EMBL/GenBank/DDBJ databases">
        <title>Genome Mining:The Detection of Biosynthetic Gene Clusters to Aid in the Expression of Curamycin A produced by Streptomyces sp. strain CZA14.</title>
        <authorList>
            <person name="Durrell K.A."/>
            <person name="Kirby B.M."/>
            <person name="Khan W."/>
            <person name="Mthethwa T."/>
            <person name="Le Roes-Hill M."/>
        </authorList>
    </citation>
    <scope>NUCLEOTIDE SEQUENCE [LARGE SCALE GENOMIC DNA]</scope>
    <source>
        <strain evidence="2 3">CZA14</strain>
    </source>
</reference>
<evidence type="ECO:0000313" key="3">
    <source>
        <dbReference type="Proteomes" id="UP000194266"/>
    </source>
</evidence>
<sequence>MPSATRAPVVAPAPPPARAAEIADGVHAFVQPPGGWCLNNAGVIVCEGQSVLVDTAATESRARALREAALRLNPAAPKAVVNSHFHGDHAFGNFLFPEALVIGHERTRSEMIAAGLHLTGLWPDVDWGAIELVPPAVTYHDALTLHVGSVRAEVVHVGPRAHTSNDSVVWLPEQRVLFTGDLVMAGVTPFCLMGSIAGSLAALERLRAFGATTVVPGHGPVSGPEVFDTVEGYLLLVRELAEQGRAAGLTPAETAREADLGPYAGLLDPERLVPNLHRAFAELAGTGAAEPLPMPVMERALREMIDYNGGLPRCLA</sequence>
<dbReference type="Gene3D" id="3.60.15.10">
    <property type="entry name" value="Ribonuclease Z/Hydroxyacylglutathione hydrolase-like"/>
    <property type="match status" value="1"/>
</dbReference>
<name>A0ABX3YCD4_9ACTN</name>
<dbReference type="InterPro" id="IPR036866">
    <property type="entry name" value="RibonucZ/Hydroxyglut_hydro"/>
</dbReference>
<dbReference type="SMART" id="SM00849">
    <property type="entry name" value="Lactamase_B"/>
    <property type="match status" value="1"/>
</dbReference>
<dbReference type="EMBL" id="MRYD01000222">
    <property type="protein sequence ID" value="OSZ57095.1"/>
    <property type="molecule type" value="Genomic_DNA"/>
</dbReference>